<organism evidence="2">
    <name type="scientific">Sesamum latifolium</name>
    <dbReference type="NCBI Taxonomy" id="2727402"/>
    <lineage>
        <taxon>Eukaryota</taxon>
        <taxon>Viridiplantae</taxon>
        <taxon>Streptophyta</taxon>
        <taxon>Embryophyta</taxon>
        <taxon>Tracheophyta</taxon>
        <taxon>Spermatophyta</taxon>
        <taxon>Magnoliopsida</taxon>
        <taxon>eudicotyledons</taxon>
        <taxon>Gunneridae</taxon>
        <taxon>Pentapetalae</taxon>
        <taxon>asterids</taxon>
        <taxon>lamiids</taxon>
        <taxon>Lamiales</taxon>
        <taxon>Pedaliaceae</taxon>
        <taxon>Sesamum</taxon>
    </lineage>
</organism>
<dbReference type="AlphaFoldDB" id="A0AAW2VDT5"/>
<evidence type="ECO:0008006" key="3">
    <source>
        <dbReference type="Google" id="ProtNLM"/>
    </source>
</evidence>
<name>A0AAW2VDT5_9LAMI</name>
<evidence type="ECO:0000313" key="2">
    <source>
        <dbReference type="EMBL" id="KAL0427914.1"/>
    </source>
</evidence>
<sequence length="193" mass="22780">MCMSSEYMFLMMVITDLSNPKHLIDVYLEPLIEELLQLWHVGVRKYDNAMDQSFIMWVALMWTVNDLPAYGMASGWSIADVMHIGKNVFDNIFNTMMDIKKKTKDNLNVRKDLKIIRNWPELELDKWRSNAMPKVVYTLTKEQNRRICEWIRGLKFLDGAGKSRTQRGQTDNEEDEDDEDSFDDYKTDEYKAS</sequence>
<reference evidence="2" key="2">
    <citation type="journal article" date="2024" name="Plant">
        <title>Genomic evolution and insights into agronomic trait innovations of Sesamum species.</title>
        <authorList>
            <person name="Miao H."/>
            <person name="Wang L."/>
            <person name="Qu L."/>
            <person name="Liu H."/>
            <person name="Sun Y."/>
            <person name="Le M."/>
            <person name="Wang Q."/>
            <person name="Wei S."/>
            <person name="Zheng Y."/>
            <person name="Lin W."/>
            <person name="Duan Y."/>
            <person name="Cao H."/>
            <person name="Xiong S."/>
            <person name="Wang X."/>
            <person name="Wei L."/>
            <person name="Li C."/>
            <person name="Ma Q."/>
            <person name="Ju M."/>
            <person name="Zhao R."/>
            <person name="Li G."/>
            <person name="Mu C."/>
            <person name="Tian Q."/>
            <person name="Mei H."/>
            <person name="Zhang T."/>
            <person name="Gao T."/>
            <person name="Zhang H."/>
        </authorList>
    </citation>
    <scope>NUCLEOTIDE SEQUENCE</scope>
    <source>
        <strain evidence="2">KEN1</strain>
    </source>
</reference>
<dbReference type="PANTHER" id="PTHR10775">
    <property type="entry name" value="OS08G0208400 PROTEIN"/>
    <property type="match status" value="1"/>
</dbReference>
<accession>A0AAW2VDT5</accession>
<dbReference type="PANTHER" id="PTHR10775:SF185">
    <property type="entry name" value="OS08G0208400 PROTEIN"/>
    <property type="match status" value="1"/>
</dbReference>
<dbReference type="InterPro" id="IPR004242">
    <property type="entry name" value="Transposase_21"/>
</dbReference>
<protein>
    <recommendedName>
        <fullName evidence="3">DUF4283 domain-containing protein</fullName>
    </recommendedName>
</protein>
<dbReference type="Pfam" id="PF02992">
    <property type="entry name" value="Transposase_21"/>
    <property type="match status" value="1"/>
</dbReference>
<dbReference type="EMBL" id="JACGWN010000010">
    <property type="protein sequence ID" value="KAL0427914.1"/>
    <property type="molecule type" value="Genomic_DNA"/>
</dbReference>
<comment type="caution">
    <text evidence="2">The sequence shown here is derived from an EMBL/GenBank/DDBJ whole genome shotgun (WGS) entry which is preliminary data.</text>
</comment>
<feature type="region of interest" description="Disordered" evidence="1">
    <location>
        <begin position="161"/>
        <end position="193"/>
    </location>
</feature>
<feature type="compositionally biased region" description="Basic and acidic residues" evidence="1">
    <location>
        <begin position="183"/>
        <end position="193"/>
    </location>
</feature>
<reference evidence="2" key="1">
    <citation type="submission" date="2020-06" db="EMBL/GenBank/DDBJ databases">
        <authorList>
            <person name="Li T."/>
            <person name="Hu X."/>
            <person name="Zhang T."/>
            <person name="Song X."/>
            <person name="Zhang H."/>
            <person name="Dai N."/>
            <person name="Sheng W."/>
            <person name="Hou X."/>
            <person name="Wei L."/>
        </authorList>
    </citation>
    <scope>NUCLEOTIDE SEQUENCE</scope>
    <source>
        <strain evidence="2">KEN1</strain>
        <tissue evidence="2">Leaf</tissue>
    </source>
</reference>
<gene>
    <name evidence="2" type="ORF">Slati_2966200</name>
</gene>
<proteinExistence type="predicted"/>
<evidence type="ECO:0000256" key="1">
    <source>
        <dbReference type="SAM" id="MobiDB-lite"/>
    </source>
</evidence>
<feature type="compositionally biased region" description="Acidic residues" evidence="1">
    <location>
        <begin position="171"/>
        <end position="182"/>
    </location>
</feature>